<name>A0AC61SBV8_9EURY</name>
<comment type="caution">
    <text evidence="1">The sequence shown here is derived from an EMBL/GenBank/DDBJ whole genome shotgun (WGS) entry which is preliminary data.</text>
</comment>
<protein>
    <submittedName>
        <fullName evidence="1">Cupin domain-containing protein</fullName>
    </submittedName>
</protein>
<dbReference type="Proteomes" id="UP000315423">
    <property type="component" value="Unassembled WGS sequence"/>
</dbReference>
<proteinExistence type="predicted"/>
<reference evidence="1" key="1">
    <citation type="submission" date="2018-09" db="EMBL/GenBank/DDBJ databases">
        <title>A genomic encyclopedia of anaerobic methanotrophic archaea.</title>
        <authorList>
            <person name="Skennerton C.T."/>
            <person name="Chadwick G.L."/>
            <person name="Laso-Perez R."/>
            <person name="Leu A.O."/>
            <person name="Speth D.R."/>
            <person name="Yu H."/>
            <person name="Morgan-Lang C."/>
            <person name="Hatzenpichler R."/>
            <person name="Goudeau D."/>
            <person name="Malmstrom R."/>
            <person name="Woyke T."/>
            <person name="Hallam S."/>
            <person name="Tyson G.W."/>
            <person name="Wegener G."/>
            <person name="Boetius A."/>
            <person name="Orphan V.J."/>
        </authorList>
    </citation>
    <scope>NUCLEOTIDE SEQUENCE</scope>
    <source>
        <strain evidence="1">CONS3730D10UFb2</strain>
    </source>
</reference>
<sequence length="134" mass="15513">MKHKELYREKHIRDDGWLSELVSMKYNDTPFDCLHSYLVSINPGRTRAKHYHNKKEEWIAIVSGKIVLLMKDVYSGEQDKTILDTTTEDYKMIYLPPYIAHAIKNIGDGDASVVVFSTMPEDPGDTIPYEFEDV</sequence>
<evidence type="ECO:0000313" key="2">
    <source>
        <dbReference type="Proteomes" id="UP000315423"/>
    </source>
</evidence>
<organism evidence="1 2">
    <name type="scientific">Candidatus Methanomarinus sp</name>
    <dbReference type="NCBI Taxonomy" id="3386244"/>
    <lineage>
        <taxon>Archaea</taxon>
        <taxon>Methanobacteriati</taxon>
        <taxon>Methanobacteriota</taxon>
        <taxon>Stenosarchaea group</taxon>
        <taxon>Methanomicrobia</taxon>
        <taxon>Methanosarcinales</taxon>
        <taxon>ANME-2 cluster</taxon>
        <taxon>Candidatus Methanocomedenaceae</taxon>
        <taxon>Candidatus Methanomarinus</taxon>
    </lineage>
</organism>
<accession>A0AC61SBV8</accession>
<gene>
    <name evidence="1" type="ORF">C5S46_02240</name>
</gene>
<dbReference type="EMBL" id="QYBA01000071">
    <property type="protein sequence ID" value="TKY92131.1"/>
    <property type="molecule type" value="Genomic_DNA"/>
</dbReference>
<evidence type="ECO:0000313" key="1">
    <source>
        <dbReference type="EMBL" id="TKY92131.1"/>
    </source>
</evidence>